<keyword evidence="2" id="KW-0472">Membrane</keyword>
<proteinExistence type="predicted"/>
<dbReference type="InterPro" id="IPR036457">
    <property type="entry name" value="PPM-type-like_dom_sf"/>
</dbReference>
<keyword evidence="1" id="KW-0378">Hydrolase</keyword>
<gene>
    <name evidence="4" type="primary">rsbU_P</name>
    <name evidence="4" type="ORF">OTERR_04190</name>
</gene>
<sequence length="700" mass="75836">MLVGAVVLSALTALSVPLLRQVHTEILQAQTERQGLKEYARQIDTLFALVEQRSATVAGQANQATVDALFVALQDHWAQLPTKESSTVVARLQSDWRQARGNGKDDANQARRFTALNSTLTALLELIRDSSRAYRLPQDGELGATFDMLTTRLPQVAETLARQRDALTLNSREMASSALGSQALSDSAAALQAGLAKLAAGHPEIADLQQNLDDLLERIAGQQGTSYRTLYGTKARARPNGKMASYALGAQVVLSESAPSLQAGITQLTRVHPQATPLQQELAELLEHIAEQQSSAEQTLDSPTALAELRALANSNVHRTRSLLFATIQHADDALRARISALQRSQLLIAVLLVGTIGAIAYLFAGIYLSTLGSLRHLADGTEAFCSGRLDTRIRLDTRDELVFVARNFNTVASKFEQLLEVIREQNASRQRELEEQVAARTSELAEKNEALRIAGERVQEELMLARNMQRAILPQRFPDETHWAVHAAMYPARELGGDFYDCFPLPDGRYGLLIADVSGKGVGAAFFMAVSHTVLLDLAVTGNAPSWVLAHANDLLCERNPMELFVTACYAIYDPVTGLFTYANAGHASPLRRQAAGTVEALPSPMDVALGVMSDMAYSDQQVTLQRGDALLLYTDGVTEAFAASGEAYGDARLHAWLARIAPDTAAATIIASLVRDVETFVAGAEASDDLTSLILCRK</sequence>
<dbReference type="PANTHER" id="PTHR43156:SF2">
    <property type="entry name" value="STAGE II SPORULATION PROTEIN E"/>
    <property type="match status" value="1"/>
</dbReference>
<dbReference type="AlphaFoldDB" id="A0A5C1E5H1"/>
<dbReference type="KEGG" id="otr:OTERR_04190"/>
<dbReference type="Proteomes" id="UP000323671">
    <property type="component" value="Chromosome"/>
</dbReference>
<evidence type="ECO:0000256" key="1">
    <source>
        <dbReference type="ARBA" id="ARBA00022801"/>
    </source>
</evidence>
<dbReference type="InterPro" id="IPR052016">
    <property type="entry name" value="Bact_Sigma-Reg"/>
</dbReference>
<dbReference type="CDD" id="cd06225">
    <property type="entry name" value="HAMP"/>
    <property type="match status" value="1"/>
</dbReference>
<keyword evidence="5" id="KW-1185">Reference proteome</keyword>
<name>A0A5C1E5H1_9RHOO</name>
<protein>
    <submittedName>
        <fullName evidence="4">Phosphoserine phosphatase RsbU/P</fullName>
    </submittedName>
</protein>
<dbReference type="GO" id="GO:0016020">
    <property type="term" value="C:membrane"/>
    <property type="evidence" value="ECO:0007669"/>
    <property type="project" value="InterPro"/>
</dbReference>
<keyword evidence="2" id="KW-1133">Transmembrane helix</keyword>
<dbReference type="SUPFAM" id="SSF81606">
    <property type="entry name" value="PP2C-like"/>
    <property type="match status" value="1"/>
</dbReference>
<dbReference type="PANTHER" id="PTHR43156">
    <property type="entry name" value="STAGE II SPORULATION PROTEIN E-RELATED"/>
    <property type="match status" value="1"/>
</dbReference>
<evidence type="ECO:0000256" key="2">
    <source>
        <dbReference type="SAM" id="Phobius"/>
    </source>
</evidence>
<feature type="transmembrane region" description="Helical" evidence="2">
    <location>
        <begin position="347"/>
        <end position="369"/>
    </location>
</feature>
<dbReference type="GO" id="GO:0007165">
    <property type="term" value="P:signal transduction"/>
    <property type="evidence" value="ECO:0007669"/>
    <property type="project" value="InterPro"/>
</dbReference>
<accession>A0A5C1E5H1</accession>
<dbReference type="Gene3D" id="6.10.340.10">
    <property type="match status" value="1"/>
</dbReference>
<dbReference type="Gene3D" id="3.60.40.10">
    <property type="entry name" value="PPM-type phosphatase domain"/>
    <property type="match status" value="1"/>
</dbReference>
<dbReference type="SMART" id="SM00331">
    <property type="entry name" value="PP2C_SIG"/>
    <property type="match status" value="1"/>
</dbReference>
<organism evidence="4 5">
    <name type="scientific">Oryzomicrobium terrae</name>
    <dbReference type="NCBI Taxonomy" id="1735038"/>
    <lineage>
        <taxon>Bacteria</taxon>
        <taxon>Pseudomonadati</taxon>
        <taxon>Pseudomonadota</taxon>
        <taxon>Betaproteobacteria</taxon>
        <taxon>Rhodocyclales</taxon>
        <taxon>Rhodocyclaceae</taxon>
        <taxon>Oryzomicrobium</taxon>
    </lineage>
</organism>
<dbReference type="EMBL" id="CP022579">
    <property type="protein sequence ID" value="QEL63895.1"/>
    <property type="molecule type" value="Genomic_DNA"/>
</dbReference>
<reference evidence="4 5" key="1">
    <citation type="submission" date="2017-07" db="EMBL/GenBank/DDBJ databases">
        <title>Complete genome sequence of Oryzomicrobium terrae TPP412.</title>
        <authorList>
            <person name="Chiu L.-W."/>
            <person name="Lo K.-J."/>
            <person name="Tsai Y.-M."/>
            <person name="Lin S.-S."/>
            <person name="Kuo C.-H."/>
            <person name="Liu C.-T."/>
        </authorList>
    </citation>
    <scope>NUCLEOTIDE SEQUENCE [LARGE SCALE GENOMIC DNA]</scope>
    <source>
        <strain evidence="4 5">TPP412</strain>
    </source>
</reference>
<dbReference type="InterPro" id="IPR003660">
    <property type="entry name" value="HAMP_dom"/>
</dbReference>
<dbReference type="Pfam" id="PF07228">
    <property type="entry name" value="SpoIIE"/>
    <property type="match status" value="1"/>
</dbReference>
<evidence type="ECO:0000313" key="4">
    <source>
        <dbReference type="EMBL" id="QEL63895.1"/>
    </source>
</evidence>
<evidence type="ECO:0000259" key="3">
    <source>
        <dbReference type="PROSITE" id="PS50885"/>
    </source>
</evidence>
<dbReference type="Pfam" id="PF00672">
    <property type="entry name" value="HAMP"/>
    <property type="match status" value="1"/>
</dbReference>
<dbReference type="InterPro" id="IPR001932">
    <property type="entry name" value="PPM-type_phosphatase-like_dom"/>
</dbReference>
<evidence type="ECO:0000313" key="5">
    <source>
        <dbReference type="Proteomes" id="UP000323671"/>
    </source>
</evidence>
<feature type="domain" description="HAMP" evidence="3">
    <location>
        <begin position="369"/>
        <end position="421"/>
    </location>
</feature>
<keyword evidence="2" id="KW-0812">Transmembrane</keyword>
<dbReference type="GO" id="GO:0016791">
    <property type="term" value="F:phosphatase activity"/>
    <property type="evidence" value="ECO:0007669"/>
    <property type="project" value="TreeGrafter"/>
</dbReference>
<dbReference type="PROSITE" id="PS50885">
    <property type="entry name" value="HAMP"/>
    <property type="match status" value="1"/>
</dbReference>